<dbReference type="Proteomes" id="UP000813462">
    <property type="component" value="Unassembled WGS sequence"/>
</dbReference>
<dbReference type="AlphaFoldDB" id="A0A978UUG7"/>
<dbReference type="EMBL" id="JAEACU010000009">
    <property type="protein sequence ID" value="KAH7518517.1"/>
    <property type="molecule type" value="Genomic_DNA"/>
</dbReference>
<comment type="caution">
    <text evidence="1">The sequence shown here is derived from an EMBL/GenBank/DDBJ whole genome shotgun (WGS) entry which is preliminary data.</text>
</comment>
<name>A0A978UUG7_ZIZJJ</name>
<sequence length="113" mass="12810">MVGKDQRARARSLDIHEFYRKSNVCLFSDTSYCIVYVKDVEYGGMSCQEFATMGGYSLYDDYPAVLCQMFSIWVSLLNYDAVELLISVSPPVLRLFMSTRVSRYAGDVLVSSV</sequence>
<accession>A0A978UUG7</accession>
<evidence type="ECO:0000313" key="2">
    <source>
        <dbReference type="Proteomes" id="UP000813462"/>
    </source>
</evidence>
<gene>
    <name evidence="1" type="ORF">FEM48_Zijuj09G0180100</name>
</gene>
<protein>
    <submittedName>
        <fullName evidence="1">Uncharacterized protein</fullName>
    </submittedName>
</protein>
<proteinExistence type="predicted"/>
<organism evidence="1 2">
    <name type="scientific">Ziziphus jujuba var. spinosa</name>
    <dbReference type="NCBI Taxonomy" id="714518"/>
    <lineage>
        <taxon>Eukaryota</taxon>
        <taxon>Viridiplantae</taxon>
        <taxon>Streptophyta</taxon>
        <taxon>Embryophyta</taxon>
        <taxon>Tracheophyta</taxon>
        <taxon>Spermatophyta</taxon>
        <taxon>Magnoliopsida</taxon>
        <taxon>eudicotyledons</taxon>
        <taxon>Gunneridae</taxon>
        <taxon>Pentapetalae</taxon>
        <taxon>rosids</taxon>
        <taxon>fabids</taxon>
        <taxon>Rosales</taxon>
        <taxon>Rhamnaceae</taxon>
        <taxon>Paliureae</taxon>
        <taxon>Ziziphus</taxon>
    </lineage>
</organism>
<reference evidence="1" key="1">
    <citation type="journal article" date="2021" name="Front. Plant Sci.">
        <title>Chromosome-Scale Genome Assembly for Chinese Sour Jujube and Insights Into Its Genome Evolution and Domestication Signature.</title>
        <authorList>
            <person name="Shen L.-Y."/>
            <person name="Luo H."/>
            <person name="Wang X.-L."/>
            <person name="Wang X.-M."/>
            <person name="Qiu X.-J."/>
            <person name="Liu H."/>
            <person name="Zhou S.-S."/>
            <person name="Jia K.-H."/>
            <person name="Nie S."/>
            <person name="Bao Y.-T."/>
            <person name="Zhang R.-G."/>
            <person name="Yun Q.-Z."/>
            <person name="Chai Y.-H."/>
            <person name="Lu J.-Y."/>
            <person name="Li Y."/>
            <person name="Zhao S.-W."/>
            <person name="Mao J.-F."/>
            <person name="Jia S.-G."/>
            <person name="Mao Y.-M."/>
        </authorList>
    </citation>
    <scope>NUCLEOTIDE SEQUENCE</scope>
    <source>
        <strain evidence="1">AT0</strain>
        <tissue evidence="1">Leaf</tissue>
    </source>
</reference>
<evidence type="ECO:0000313" key="1">
    <source>
        <dbReference type="EMBL" id="KAH7518517.1"/>
    </source>
</evidence>